<evidence type="ECO:0000256" key="2">
    <source>
        <dbReference type="PROSITE-ProRule" id="PRU01091"/>
    </source>
</evidence>
<feature type="transmembrane region" description="Helical" evidence="3">
    <location>
        <begin position="234"/>
        <end position="251"/>
    </location>
</feature>
<dbReference type="PROSITE" id="PS51755">
    <property type="entry name" value="OMPR_PHOB"/>
    <property type="match status" value="1"/>
</dbReference>
<feature type="transmembrane region" description="Helical" evidence="3">
    <location>
        <begin position="158"/>
        <end position="179"/>
    </location>
</feature>
<keyword evidence="3" id="KW-0812">Transmembrane</keyword>
<dbReference type="InterPro" id="IPR016032">
    <property type="entry name" value="Sig_transdc_resp-reg_C-effctor"/>
</dbReference>
<evidence type="ECO:0000313" key="5">
    <source>
        <dbReference type="EMBL" id="KII74477.1"/>
    </source>
</evidence>
<proteinExistence type="predicted"/>
<keyword evidence="6" id="KW-1185">Reference proteome</keyword>
<dbReference type="OrthoDB" id="10672813at2759"/>
<dbReference type="Proteomes" id="UP000031668">
    <property type="component" value="Unassembled WGS sequence"/>
</dbReference>
<dbReference type="SMART" id="SM00862">
    <property type="entry name" value="Trans_reg_C"/>
    <property type="match status" value="1"/>
</dbReference>
<dbReference type="Gene3D" id="1.10.10.10">
    <property type="entry name" value="Winged helix-like DNA-binding domain superfamily/Winged helix DNA-binding domain"/>
    <property type="match status" value="1"/>
</dbReference>
<dbReference type="AlphaFoldDB" id="A0A0C2NKD5"/>
<keyword evidence="3" id="KW-1133">Transmembrane helix</keyword>
<feature type="DNA-binding region" description="OmpR/PhoB-type" evidence="2">
    <location>
        <begin position="3"/>
        <end position="105"/>
    </location>
</feature>
<evidence type="ECO:0000259" key="4">
    <source>
        <dbReference type="PROSITE" id="PS51755"/>
    </source>
</evidence>
<dbReference type="GO" id="GO:0003677">
    <property type="term" value="F:DNA binding"/>
    <property type="evidence" value="ECO:0007669"/>
    <property type="project" value="UniProtKB-UniRule"/>
</dbReference>
<dbReference type="Pfam" id="PF00486">
    <property type="entry name" value="Trans_reg_C"/>
    <property type="match status" value="1"/>
</dbReference>
<feature type="domain" description="OmpR/PhoB-type" evidence="4">
    <location>
        <begin position="3"/>
        <end position="105"/>
    </location>
</feature>
<dbReference type="GO" id="GO:0006355">
    <property type="term" value="P:regulation of DNA-templated transcription"/>
    <property type="evidence" value="ECO:0007669"/>
    <property type="project" value="InterPro"/>
</dbReference>
<accession>A0A0C2NKD5</accession>
<evidence type="ECO:0000313" key="6">
    <source>
        <dbReference type="Proteomes" id="UP000031668"/>
    </source>
</evidence>
<protein>
    <recommendedName>
        <fullName evidence="4">OmpR/PhoB-type domain-containing protein</fullName>
    </recommendedName>
</protein>
<organism evidence="5 6">
    <name type="scientific">Thelohanellus kitauei</name>
    <name type="common">Myxosporean</name>
    <dbReference type="NCBI Taxonomy" id="669202"/>
    <lineage>
        <taxon>Eukaryota</taxon>
        <taxon>Metazoa</taxon>
        <taxon>Cnidaria</taxon>
        <taxon>Myxozoa</taxon>
        <taxon>Myxosporea</taxon>
        <taxon>Bivalvulida</taxon>
        <taxon>Platysporina</taxon>
        <taxon>Myxobolidae</taxon>
        <taxon>Thelohanellus</taxon>
    </lineage>
</organism>
<dbReference type="GO" id="GO:0000160">
    <property type="term" value="P:phosphorelay signal transduction system"/>
    <property type="evidence" value="ECO:0007669"/>
    <property type="project" value="InterPro"/>
</dbReference>
<dbReference type="SUPFAM" id="SSF46894">
    <property type="entry name" value="C-terminal effector domain of the bipartite response regulators"/>
    <property type="match status" value="1"/>
</dbReference>
<evidence type="ECO:0000256" key="3">
    <source>
        <dbReference type="SAM" id="Phobius"/>
    </source>
</evidence>
<dbReference type="EMBL" id="JWZT01000389">
    <property type="protein sequence ID" value="KII74477.1"/>
    <property type="molecule type" value="Genomic_DNA"/>
</dbReference>
<dbReference type="InterPro" id="IPR036388">
    <property type="entry name" value="WH-like_DNA-bd_sf"/>
</dbReference>
<reference evidence="5 6" key="1">
    <citation type="journal article" date="2014" name="Genome Biol. Evol.">
        <title>The genome of the myxosporean Thelohanellus kitauei shows adaptations to nutrient acquisition within its fish host.</title>
        <authorList>
            <person name="Yang Y."/>
            <person name="Xiong J."/>
            <person name="Zhou Z."/>
            <person name="Huo F."/>
            <person name="Miao W."/>
            <person name="Ran C."/>
            <person name="Liu Y."/>
            <person name="Zhang J."/>
            <person name="Feng J."/>
            <person name="Wang M."/>
            <person name="Wang M."/>
            <person name="Wang L."/>
            <person name="Yao B."/>
        </authorList>
    </citation>
    <scope>NUCLEOTIDE SEQUENCE [LARGE SCALE GENOMIC DNA]</scope>
    <source>
        <strain evidence="5">Wuqing</strain>
    </source>
</reference>
<comment type="caution">
    <text evidence="5">The sequence shown here is derived from an EMBL/GenBank/DDBJ whole genome shotgun (WGS) entry which is preliminary data.</text>
</comment>
<keyword evidence="1 2" id="KW-0238">DNA-binding</keyword>
<name>A0A0C2NKD5_THEKT</name>
<sequence>MYWIINKNIEFWPENRRLISLKNPALSVTLTAPASHCLDLLLEASPKLVSQQTFFKKVWEDEGILVPANTLYQNISIVRRGLRDVGETDSSLVVTVPRKGFHINANVNVEKREKISLDSEGSADAALTVQDSVAEKKTTTESVATVHTADKKNVRLKAVTLLIMALSFLAGFFSLHYLWHFNDEKPFFSSYTLVESDRGCHFYTIDDNHASIDKFNSYKSLIFKSGLDCKKYPFVYFSMSQMSPSLIVLICRKNYTAKASAGCVTLSFRGNVDE</sequence>
<gene>
    <name evidence="5" type="ORF">RF11_04841</name>
</gene>
<evidence type="ECO:0000256" key="1">
    <source>
        <dbReference type="ARBA" id="ARBA00023125"/>
    </source>
</evidence>
<keyword evidence="3" id="KW-0472">Membrane</keyword>
<dbReference type="InterPro" id="IPR001867">
    <property type="entry name" value="OmpR/PhoB-type_DNA-bd"/>
</dbReference>